<dbReference type="NCBIfam" id="TIGR02669">
    <property type="entry name" value="SpoIID_LytB"/>
    <property type="match status" value="1"/>
</dbReference>
<dbReference type="RefSeq" id="WP_052729719.1">
    <property type="nucleotide sequence ID" value="NZ_CGIH01000032.1"/>
</dbReference>
<gene>
    <name evidence="2" type="ORF">2010</name>
</gene>
<proteinExistence type="predicted"/>
<evidence type="ECO:0000313" key="2">
    <source>
        <dbReference type="EMBL" id="CFX84696.1"/>
    </source>
</evidence>
<sequence>MIRAIKKPLVLLLMLLLFLPVLSLSGCQKTSDQPSPKKKPAALAPEVKKIKSEPTISLYRSATGEKQQIKMEDYIKGVVAAEIGPKFPMEALKAQAIVARTMTLALINYESGSRAKHGTDASDNHTEFQAYDEKKVTDKISQAVDATRGEILTYNGKFVYGEFHSVSNGKTADINESFPKLKNKVGTYIKPVTTKGIKYAPDKYRNWTVKIPRSEIKSIMGPKAGSLDDIRISKKGPSGRALAITAGTASIAGVDLRQRVGFDRLYSTGLSSVKAQGDNIIFKGSGWGHGAGMEQWGAYAMAKEGKTARQIVEHYYPTSNWTKLYK</sequence>
<dbReference type="GO" id="GO:0030288">
    <property type="term" value="C:outer membrane-bounded periplasmic space"/>
    <property type="evidence" value="ECO:0007669"/>
    <property type="project" value="TreeGrafter"/>
</dbReference>
<accession>A0A0E4GBW3</accession>
<dbReference type="Proteomes" id="UP000045545">
    <property type="component" value="Unassembled WGS sequence"/>
</dbReference>
<dbReference type="STRING" id="690567.2010"/>
<evidence type="ECO:0000313" key="3">
    <source>
        <dbReference type="Proteomes" id="UP000045545"/>
    </source>
</evidence>
<name>A0A0E4GBW3_9FIRM</name>
<dbReference type="PROSITE" id="PS51257">
    <property type="entry name" value="PROKAR_LIPOPROTEIN"/>
    <property type="match status" value="1"/>
</dbReference>
<evidence type="ECO:0000259" key="1">
    <source>
        <dbReference type="Pfam" id="PF08486"/>
    </source>
</evidence>
<dbReference type="PANTHER" id="PTHR30032:SF4">
    <property type="entry name" value="AMIDASE ENHANCER"/>
    <property type="match status" value="1"/>
</dbReference>
<reference evidence="2 3" key="1">
    <citation type="submission" date="2015-03" db="EMBL/GenBank/DDBJ databases">
        <authorList>
            <person name="Murphy D."/>
        </authorList>
    </citation>
    <scope>NUCLEOTIDE SEQUENCE [LARGE SCALE GENOMIC DNA]</scope>
    <source>
        <strain evidence="2 3">OL-4</strain>
    </source>
</reference>
<dbReference type="InterPro" id="IPR013693">
    <property type="entry name" value="SpoIID/LytB_N"/>
</dbReference>
<dbReference type="EMBL" id="CGIH01000032">
    <property type="protein sequence ID" value="CFX84696.1"/>
    <property type="molecule type" value="Genomic_DNA"/>
</dbReference>
<dbReference type="GO" id="GO:0030435">
    <property type="term" value="P:sporulation resulting in formation of a cellular spore"/>
    <property type="evidence" value="ECO:0007669"/>
    <property type="project" value="InterPro"/>
</dbReference>
<protein>
    <submittedName>
        <fullName evidence="2">Sporulation stage II protein D, amidase enhancer LytB</fullName>
    </submittedName>
</protein>
<organism evidence="2 3">
    <name type="scientific">Syntrophomonas zehnderi OL-4</name>
    <dbReference type="NCBI Taxonomy" id="690567"/>
    <lineage>
        <taxon>Bacteria</taxon>
        <taxon>Bacillati</taxon>
        <taxon>Bacillota</taxon>
        <taxon>Clostridia</taxon>
        <taxon>Eubacteriales</taxon>
        <taxon>Syntrophomonadaceae</taxon>
        <taxon>Syntrophomonas</taxon>
    </lineage>
</organism>
<dbReference type="InterPro" id="IPR013486">
    <property type="entry name" value="SpoIID/LytB"/>
</dbReference>
<dbReference type="AlphaFoldDB" id="A0A0E4GBW3"/>
<dbReference type="OrthoDB" id="9794671at2"/>
<feature type="domain" description="Sporulation stage II protein D amidase enhancer LytB N-terminal" evidence="1">
    <location>
        <begin position="61"/>
        <end position="154"/>
    </location>
</feature>
<dbReference type="PANTHER" id="PTHR30032">
    <property type="entry name" value="N-ACETYLMURAMOYL-L-ALANINE AMIDASE-RELATED"/>
    <property type="match status" value="1"/>
</dbReference>
<keyword evidence="3" id="KW-1185">Reference proteome</keyword>
<dbReference type="InterPro" id="IPR051922">
    <property type="entry name" value="Bact_Sporulation_Assoc"/>
</dbReference>
<dbReference type="Pfam" id="PF08486">
    <property type="entry name" value="SpoIID"/>
    <property type="match status" value="1"/>
</dbReference>